<keyword evidence="1" id="KW-0472">Membrane</keyword>
<evidence type="ECO:0008006" key="3">
    <source>
        <dbReference type="Google" id="ProtNLM"/>
    </source>
</evidence>
<dbReference type="InterPro" id="IPR038762">
    <property type="entry name" value="ABM_predict"/>
</dbReference>
<dbReference type="AlphaFoldDB" id="Q6GZY1"/>
<protein>
    <recommendedName>
        <fullName evidence="3">ABM domain-containing protein</fullName>
    </recommendedName>
</protein>
<dbReference type="PANTHER" id="PTHR40057:SF1">
    <property type="entry name" value="SLR1162 PROTEIN"/>
    <property type="match status" value="1"/>
</dbReference>
<sequence length="203" mass="23331">MGKCCALGSRKSWLSLGLKMQVQQEEQFVTVVISQLVKPGCEQDYEIWMKEIIGAAKTYFGHLGTNVIRPQPGGRAEYVIILRFNNYENLKAWMTSRDREYWLKKGKHLVESEPHVQEICGLEAWFSLPGQPLKTPPRYKMALLTWASVFVLINLLNTFLVPLIRGLPPLMISLVITVTMVLLLTYVVMPRVSRLFSKWLYAK</sequence>
<proteinExistence type="predicted"/>
<dbReference type="EMBL" id="AY548462">
    <property type="protein sequence ID" value="AAT41988.1"/>
    <property type="molecule type" value="Genomic_DNA"/>
</dbReference>
<accession>Q6GZY1</accession>
<name>Q6GZY1_MICDP</name>
<feature type="transmembrane region" description="Helical" evidence="1">
    <location>
        <begin position="170"/>
        <end position="189"/>
    </location>
</feature>
<organism evidence="2">
    <name type="scientific">Microchaete diplosiphon</name>
    <name type="common">Fremyella diplosiphon</name>
    <dbReference type="NCBI Taxonomy" id="1197"/>
    <lineage>
        <taxon>Bacteria</taxon>
        <taxon>Bacillati</taxon>
        <taxon>Cyanobacteriota</taxon>
        <taxon>Cyanophyceae</taxon>
        <taxon>Nostocales</taxon>
        <taxon>Rivulariaceae</taxon>
        <taxon>Microchaete</taxon>
    </lineage>
</organism>
<dbReference type="PANTHER" id="PTHR40057">
    <property type="entry name" value="SLR1162 PROTEIN"/>
    <property type="match status" value="1"/>
</dbReference>
<reference evidence="2" key="1">
    <citation type="journal article" date="2004" name="J. Bacteriol.">
        <title>Genomic DNA microarray analysis: identification of new genes regulated by light color in the cyanobacterium Fremyella diplosiphon.</title>
        <authorList>
            <person name="Stowe-Evans E.L."/>
            <person name="Ford J."/>
            <person name="Kehoe D.M."/>
        </authorList>
    </citation>
    <scope>NUCLEOTIDE SEQUENCE</scope>
    <source>
        <strain evidence="2">FD33</strain>
    </source>
</reference>
<evidence type="ECO:0000313" key="2">
    <source>
        <dbReference type="EMBL" id="AAT41988.1"/>
    </source>
</evidence>
<evidence type="ECO:0000256" key="1">
    <source>
        <dbReference type="SAM" id="Phobius"/>
    </source>
</evidence>
<keyword evidence="1" id="KW-1133">Transmembrane helix</keyword>
<feature type="transmembrane region" description="Helical" evidence="1">
    <location>
        <begin position="143"/>
        <end position="164"/>
    </location>
</feature>
<dbReference type="Gene3D" id="3.30.70.100">
    <property type="match status" value="1"/>
</dbReference>
<dbReference type="SUPFAM" id="SSF54909">
    <property type="entry name" value="Dimeric alpha+beta barrel"/>
    <property type="match status" value="1"/>
</dbReference>
<dbReference type="InterPro" id="IPR011008">
    <property type="entry name" value="Dimeric_a/b-barrel"/>
</dbReference>
<reference evidence="2" key="2">
    <citation type="submission" date="2004-02" db="EMBL/GenBank/DDBJ databases">
        <authorList>
            <person name="Stowe-Evans E."/>
            <person name="Ford J."/>
            <person name="Kehoe D.M."/>
        </authorList>
    </citation>
    <scope>NUCLEOTIDE SEQUENCE</scope>
    <source>
        <strain evidence="2">FD33</strain>
    </source>
</reference>
<keyword evidence="1" id="KW-0812">Transmembrane</keyword>